<keyword evidence="1" id="KW-0732">Signal</keyword>
<dbReference type="Pfam" id="PF13524">
    <property type="entry name" value="Glyco_trans_1_2"/>
    <property type="match status" value="1"/>
</dbReference>
<evidence type="ECO:0000256" key="1">
    <source>
        <dbReference type="SAM" id="SignalP"/>
    </source>
</evidence>
<comment type="caution">
    <text evidence="3">The sequence shown here is derived from an EMBL/GenBank/DDBJ whole genome shotgun (WGS) entry which is preliminary data.</text>
</comment>
<dbReference type="InterPro" id="IPR055259">
    <property type="entry name" value="YkvP/CgeB_Glyco_trans-like"/>
</dbReference>
<organism evidence="3 4">
    <name type="scientific">Tetraparma gracilis</name>
    <dbReference type="NCBI Taxonomy" id="2962635"/>
    <lineage>
        <taxon>Eukaryota</taxon>
        <taxon>Sar</taxon>
        <taxon>Stramenopiles</taxon>
        <taxon>Ochrophyta</taxon>
        <taxon>Bolidophyceae</taxon>
        <taxon>Parmales</taxon>
        <taxon>Triparmaceae</taxon>
        <taxon>Tetraparma</taxon>
    </lineage>
</organism>
<evidence type="ECO:0000313" key="3">
    <source>
        <dbReference type="EMBL" id="GMI23870.1"/>
    </source>
</evidence>
<protein>
    <recommendedName>
        <fullName evidence="2">Spore protein YkvP/CgeB glycosyl transferase-like domain-containing protein</fullName>
    </recommendedName>
</protein>
<accession>A0ABQ6MCL1</accession>
<feature type="domain" description="Spore protein YkvP/CgeB glycosyl transferase-like" evidence="2">
    <location>
        <begin position="207"/>
        <end position="354"/>
    </location>
</feature>
<reference evidence="3 4" key="1">
    <citation type="journal article" date="2023" name="Commun. Biol.">
        <title>Genome analysis of Parmales, the sister group of diatoms, reveals the evolutionary specialization of diatoms from phago-mixotrophs to photoautotrophs.</title>
        <authorList>
            <person name="Ban H."/>
            <person name="Sato S."/>
            <person name="Yoshikawa S."/>
            <person name="Yamada K."/>
            <person name="Nakamura Y."/>
            <person name="Ichinomiya M."/>
            <person name="Sato N."/>
            <person name="Blanc-Mathieu R."/>
            <person name="Endo H."/>
            <person name="Kuwata A."/>
            <person name="Ogata H."/>
        </authorList>
    </citation>
    <scope>NUCLEOTIDE SEQUENCE [LARGE SCALE GENOMIC DNA]</scope>
</reference>
<evidence type="ECO:0000313" key="4">
    <source>
        <dbReference type="Proteomes" id="UP001165060"/>
    </source>
</evidence>
<evidence type="ECO:0000259" key="2">
    <source>
        <dbReference type="Pfam" id="PF13524"/>
    </source>
</evidence>
<keyword evidence="4" id="KW-1185">Reference proteome</keyword>
<feature type="signal peptide" evidence="1">
    <location>
        <begin position="1"/>
        <end position="22"/>
    </location>
</feature>
<gene>
    <name evidence="3" type="ORF">TeGR_g206</name>
</gene>
<feature type="chain" id="PRO_5045238071" description="Spore protein YkvP/CgeB glycosyl transferase-like domain-containing protein" evidence="1">
    <location>
        <begin position="23"/>
        <end position="647"/>
    </location>
</feature>
<dbReference type="EMBL" id="BRYB01000140">
    <property type="protein sequence ID" value="GMI23870.1"/>
    <property type="molecule type" value="Genomic_DNA"/>
</dbReference>
<proteinExistence type="predicted"/>
<dbReference type="Proteomes" id="UP001165060">
    <property type="component" value="Unassembled WGS sequence"/>
</dbReference>
<dbReference type="SUPFAM" id="SSF53756">
    <property type="entry name" value="UDP-Glycosyltransferase/glycogen phosphorylase"/>
    <property type="match status" value="1"/>
</dbReference>
<name>A0ABQ6MCL1_9STRA</name>
<sequence length="647" mass="69606">MTISSLLPLLLLLLLVPPPVLPAPRALNIALHAQSSYSVHGWVAGSEVTTSGLSAALSAHPSVNHTEVFAPFLYSTLSDIQKYDVALIEGFIGTVPSFISTLRSMNPDILILHYCLDTYPHIDDILSLDVDAFLTNSHYMASTVLPSHGFKAHHMNLAVDPSVFLPSPSSPPSSPNPFAGIDIVYVGQYSPNKSNLLMMLTEAAEFAQANGKTFAIYGHAWTRSDDPKHLLPYWRGILPFDALSDLYSSVPVVLGTTESKQEDLGMINNRVFEVLSCASNLIISSFPALTDLLGPPSTAAASGVFYVSSPGDTAAHLASILLTSPPPSAPPFNPPGRALVQAEHSWENRAQSLLGFLASDAFPPDAPAHRVNRPLVVLLYDSAAATSQNQQYSLSHYLSNFRALHDAGAIDFDAVDLEGAPSVQFHRTVDLLIARDVYDGAIERQVRNSESSGVKRKGLIYLGGPLAQLPACYDVVGWDLDTPLPPPLAAFPNTLPLPDTSAASPDLFKKSVLDQTINMPPARSKIELLKISTDSADAVGGIDESEASWYIHVHVRLTEFLPPASGVWCVYVNGEQVRCVGDLNGGQRWHSEGVAGLDAGVSFSMREWAERGEGADQISVTLNAGGLDYKQVVSQVDEWIAMRTAAK</sequence>